<dbReference type="AlphaFoldDB" id="A0A7C4WC74"/>
<keyword evidence="3" id="KW-0378">Hydrolase</keyword>
<proteinExistence type="predicted"/>
<feature type="domain" description="AB hydrolase-1" evidence="1">
    <location>
        <begin position="30"/>
        <end position="110"/>
    </location>
</feature>
<dbReference type="InterPro" id="IPR029058">
    <property type="entry name" value="AB_hydrolase_fold"/>
</dbReference>
<reference evidence="3" key="1">
    <citation type="journal article" date="2020" name="mSystems">
        <title>Genome- and Community-Level Interaction Insights into Carbon Utilization and Element Cycling Functions of Hydrothermarchaeota in Hydrothermal Sediment.</title>
        <authorList>
            <person name="Zhou Z."/>
            <person name="Liu Y."/>
            <person name="Xu W."/>
            <person name="Pan J."/>
            <person name="Luo Z.H."/>
            <person name="Li M."/>
        </authorList>
    </citation>
    <scope>NUCLEOTIDE SEQUENCE [LARGE SCALE GENOMIC DNA]</scope>
    <source>
        <strain evidence="4">SpSt-10</strain>
        <strain evidence="3">SpSt-62</strain>
        <strain evidence="2">SpSt-97</strain>
    </source>
</reference>
<accession>A0A7C4WC74</accession>
<comment type="caution">
    <text evidence="3">The sequence shown here is derived from an EMBL/GenBank/DDBJ whole genome shotgun (WGS) entry which is preliminary data.</text>
</comment>
<dbReference type="Pfam" id="PF00561">
    <property type="entry name" value="Abhydrolase_1"/>
    <property type="match status" value="1"/>
</dbReference>
<gene>
    <name evidence="4" type="ORF">ENL48_03350</name>
    <name evidence="3" type="ORF">ENT89_05365</name>
    <name evidence="2" type="ORF">ENX77_05820</name>
</gene>
<sequence>MEVVRRDFKSLDNLVVPSFHVKARANEAAVIIHGYSSSKDEWLGFSYNIAEKGVDAVAIDLRGHGDNENPLDENVLNDVEGVIKELRNEFEKVYTIGHSLGGLLSLCSTSDFAFAISPPLTSKLLPEPKFMLRLNSCKVREKHPEVLFNILERLNPPRREGNALIFYGSGESKGIKMAVEVWSKDRNVDVVEINENQATLPEIDVDAEKLKNYLPAFISHLSIATAKEIIKKIRF</sequence>
<evidence type="ECO:0000259" key="1">
    <source>
        <dbReference type="Pfam" id="PF00561"/>
    </source>
</evidence>
<dbReference type="EMBL" id="DTPI01000031">
    <property type="protein sequence ID" value="HGE66613.1"/>
    <property type="molecule type" value="Genomic_DNA"/>
</dbReference>
<protein>
    <submittedName>
        <fullName evidence="3">Alpha/beta fold hydrolase</fullName>
    </submittedName>
</protein>
<dbReference type="EMBL" id="DTAK01000038">
    <property type="protein sequence ID" value="HGU59579.1"/>
    <property type="molecule type" value="Genomic_DNA"/>
</dbReference>
<dbReference type="Gene3D" id="3.40.50.1820">
    <property type="entry name" value="alpha/beta hydrolase"/>
    <property type="match status" value="1"/>
</dbReference>
<evidence type="ECO:0000313" key="4">
    <source>
        <dbReference type="EMBL" id="HHF48224.1"/>
    </source>
</evidence>
<dbReference type="InterPro" id="IPR000073">
    <property type="entry name" value="AB_hydrolase_1"/>
</dbReference>
<evidence type="ECO:0000313" key="2">
    <source>
        <dbReference type="EMBL" id="HGE66613.1"/>
    </source>
</evidence>
<name>A0A7C4WC74_9EURY</name>
<organism evidence="3">
    <name type="scientific">Geoglobus ahangari</name>
    <dbReference type="NCBI Taxonomy" id="113653"/>
    <lineage>
        <taxon>Archaea</taxon>
        <taxon>Methanobacteriati</taxon>
        <taxon>Methanobacteriota</taxon>
        <taxon>Archaeoglobi</taxon>
        <taxon>Archaeoglobales</taxon>
        <taxon>Archaeoglobaceae</taxon>
        <taxon>Geoglobus</taxon>
    </lineage>
</organism>
<evidence type="ECO:0000313" key="3">
    <source>
        <dbReference type="EMBL" id="HGU59579.1"/>
    </source>
</evidence>
<dbReference type="SUPFAM" id="SSF53474">
    <property type="entry name" value="alpha/beta-Hydrolases"/>
    <property type="match status" value="1"/>
</dbReference>
<dbReference type="EMBL" id="DRUC01000052">
    <property type="protein sequence ID" value="HHF48224.1"/>
    <property type="molecule type" value="Genomic_DNA"/>
</dbReference>
<dbReference type="GO" id="GO:0016787">
    <property type="term" value="F:hydrolase activity"/>
    <property type="evidence" value="ECO:0007669"/>
    <property type="project" value="UniProtKB-KW"/>
</dbReference>